<dbReference type="InterPro" id="IPR055808">
    <property type="entry name" value="DUF7384"/>
</dbReference>
<dbReference type="RefSeq" id="WP_245683203.1">
    <property type="nucleotide sequence ID" value="NZ_FNFC01000008.1"/>
</dbReference>
<dbReference type="EMBL" id="FNFC01000008">
    <property type="protein sequence ID" value="SDJ74629.1"/>
    <property type="molecule type" value="Genomic_DNA"/>
</dbReference>
<keyword evidence="2" id="KW-1185">Reference proteome</keyword>
<accession>A0A1G8W8K4</accession>
<gene>
    <name evidence="1" type="ORF">SAMN05216226_108138</name>
</gene>
<sequence length="195" mass="20999">MSWAELFERATTCDATTQAIQDRRGNLQATELASDNSASDADEAGFRVVADADVLAADLLVGGATRDALDHVRRHSWVHLVASDHLLGQARALIAEFAPSELAADWETTIVDQRLRVEHPSEDHPALASAYRSGATQLLTLDGSLTATGANLSLQSHMSVSIRTPDAFATVFDPAPVYEREFGNSYPGPDSDPRQ</sequence>
<protein>
    <submittedName>
        <fullName evidence="1">Uncharacterized protein</fullName>
    </submittedName>
</protein>
<reference evidence="1 2" key="1">
    <citation type="submission" date="2016-10" db="EMBL/GenBank/DDBJ databases">
        <authorList>
            <person name="de Groot N.N."/>
        </authorList>
    </citation>
    <scope>NUCLEOTIDE SEQUENCE [LARGE SCALE GENOMIC DNA]</scope>
    <source>
        <strain evidence="1 2">IBRC-M10015</strain>
    </source>
</reference>
<dbReference type="Proteomes" id="UP000198856">
    <property type="component" value="Unassembled WGS sequence"/>
</dbReference>
<evidence type="ECO:0000313" key="2">
    <source>
        <dbReference type="Proteomes" id="UP000198856"/>
    </source>
</evidence>
<dbReference type="AlphaFoldDB" id="A0A1G8W8K4"/>
<organism evidence="1 2">
    <name type="scientific">Halovenus aranensis</name>
    <dbReference type="NCBI Taxonomy" id="890420"/>
    <lineage>
        <taxon>Archaea</taxon>
        <taxon>Methanobacteriati</taxon>
        <taxon>Methanobacteriota</taxon>
        <taxon>Stenosarchaea group</taxon>
        <taxon>Halobacteria</taxon>
        <taxon>Halobacteriales</taxon>
        <taxon>Haloarculaceae</taxon>
        <taxon>Halovenus</taxon>
    </lineage>
</organism>
<evidence type="ECO:0000313" key="1">
    <source>
        <dbReference type="EMBL" id="SDJ74629.1"/>
    </source>
</evidence>
<name>A0A1G8W8K4_9EURY</name>
<proteinExistence type="predicted"/>
<dbReference type="Pfam" id="PF24109">
    <property type="entry name" value="DUF7384"/>
    <property type="match status" value="1"/>
</dbReference>